<keyword evidence="1" id="KW-0808">Transferase</keyword>
<dbReference type="PANTHER" id="PTHR35526">
    <property type="entry name" value="ANTI-SIGMA-F FACTOR RSBW-RELATED"/>
    <property type="match status" value="1"/>
</dbReference>
<feature type="domain" description="Histidine kinase/HSP90-like ATPase" evidence="3">
    <location>
        <begin position="54"/>
        <end position="142"/>
    </location>
</feature>
<name>A0ABP4H305_9ACTN</name>
<evidence type="ECO:0000256" key="2">
    <source>
        <dbReference type="SAM" id="MobiDB-lite"/>
    </source>
</evidence>
<organism evidence="4 5">
    <name type="scientific">Kitasatospora nipponensis</name>
    <dbReference type="NCBI Taxonomy" id="258049"/>
    <lineage>
        <taxon>Bacteria</taxon>
        <taxon>Bacillati</taxon>
        <taxon>Actinomycetota</taxon>
        <taxon>Actinomycetes</taxon>
        <taxon>Kitasatosporales</taxon>
        <taxon>Streptomycetaceae</taxon>
        <taxon>Kitasatospora</taxon>
    </lineage>
</organism>
<evidence type="ECO:0000259" key="3">
    <source>
        <dbReference type="Pfam" id="PF13581"/>
    </source>
</evidence>
<keyword evidence="1" id="KW-0723">Serine/threonine-protein kinase</keyword>
<dbReference type="Gene3D" id="3.30.565.10">
    <property type="entry name" value="Histidine kinase-like ATPase, C-terminal domain"/>
    <property type="match status" value="1"/>
</dbReference>
<dbReference type="RefSeq" id="WP_344442873.1">
    <property type="nucleotide sequence ID" value="NZ_BAAALF010000063.1"/>
</dbReference>
<keyword evidence="1" id="KW-0418">Kinase</keyword>
<feature type="compositionally biased region" description="Basic and acidic residues" evidence="2">
    <location>
        <begin position="94"/>
        <end position="104"/>
    </location>
</feature>
<proteinExistence type="predicted"/>
<comment type="caution">
    <text evidence="4">The sequence shown here is derived from an EMBL/GenBank/DDBJ whole genome shotgun (WGS) entry which is preliminary data.</text>
</comment>
<dbReference type="EMBL" id="BAAALF010000063">
    <property type="protein sequence ID" value="GAA1243225.1"/>
    <property type="molecule type" value="Genomic_DNA"/>
</dbReference>
<reference evidence="5" key="1">
    <citation type="journal article" date="2019" name="Int. J. Syst. Evol. Microbiol.">
        <title>The Global Catalogue of Microorganisms (GCM) 10K type strain sequencing project: providing services to taxonomists for standard genome sequencing and annotation.</title>
        <authorList>
            <consortium name="The Broad Institute Genomics Platform"/>
            <consortium name="The Broad Institute Genome Sequencing Center for Infectious Disease"/>
            <person name="Wu L."/>
            <person name="Ma J."/>
        </authorList>
    </citation>
    <scope>NUCLEOTIDE SEQUENCE [LARGE SCALE GENOMIC DNA]</scope>
    <source>
        <strain evidence="5">JCM 13004</strain>
    </source>
</reference>
<evidence type="ECO:0000256" key="1">
    <source>
        <dbReference type="ARBA" id="ARBA00022527"/>
    </source>
</evidence>
<protein>
    <submittedName>
        <fullName evidence="4">ATP-binding protein</fullName>
    </submittedName>
</protein>
<evidence type="ECO:0000313" key="4">
    <source>
        <dbReference type="EMBL" id="GAA1243225.1"/>
    </source>
</evidence>
<keyword evidence="4" id="KW-0547">Nucleotide-binding</keyword>
<gene>
    <name evidence="4" type="ORF">GCM10009665_37550</name>
</gene>
<dbReference type="GO" id="GO:0005524">
    <property type="term" value="F:ATP binding"/>
    <property type="evidence" value="ECO:0007669"/>
    <property type="project" value="UniProtKB-KW"/>
</dbReference>
<dbReference type="InterPro" id="IPR050267">
    <property type="entry name" value="Anti-sigma-factor_SerPK"/>
</dbReference>
<evidence type="ECO:0000313" key="5">
    <source>
        <dbReference type="Proteomes" id="UP001500037"/>
    </source>
</evidence>
<sequence>MRWPRTAEGGRPAMDMVRRLGLTGPVEGVVGRCRDFAFDALADWGWLPALDQHGEDAVADVLLVVSELVANACQHAGGATELALHGGPHRVRIEVTDRSTRPPEPRPPGDPARPGGHGLLVVNRLAEDWGCRRRPDGKTVWAALALVTDA</sequence>
<keyword evidence="4" id="KW-0067">ATP-binding</keyword>
<dbReference type="Pfam" id="PF13581">
    <property type="entry name" value="HATPase_c_2"/>
    <property type="match status" value="1"/>
</dbReference>
<feature type="region of interest" description="Disordered" evidence="2">
    <location>
        <begin position="94"/>
        <end position="117"/>
    </location>
</feature>
<dbReference type="PANTHER" id="PTHR35526:SF3">
    <property type="entry name" value="ANTI-SIGMA-F FACTOR RSBW"/>
    <property type="match status" value="1"/>
</dbReference>
<dbReference type="CDD" id="cd16936">
    <property type="entry name" value="HATPase_RsbW-like"/>
    <property type="match status" value="1"/>
</dbReference>
<dbReference type="InterPro" id="IPR003594">
    <property type="entry name" value="HATPase_dom"/>
</dbReference>
<dbReference type="Proteomes" id="UP001500037">
    <property type="component" value="Unassembled WGS sequence"/>
</dbReference>
<dbReference type="SUPFAM" id="SSF55874">
    <property type="entry name" value="ATPase domain of HSP90 chaperone/DNA topoisomerase II/histidine kinase"/>
    <property type="match status" value="1"/>
</dbReference>
<keyword evidence="5" id="KW-1185">Reference proteome</keyword>
<accession>A0ABP4H305</accession>
<dbReference type="InterPro" id="IPR036890">
    <property type="entry name" value="HATPase_C_sf"/>
</dbReference>